<feature type="domain" description="Putative oxidoreductase/dehydrogenase Rossmann-like" evidence="1">
    <location>
        <begin position="5"/>
        <end position="126"/>
    </location>
</feature>
<proteinExistence type="predicted"/>
<dbReference type="SUPFAM" id="SSF48179">
    <property type="entry name" value="6-phosphogluconate dehydrogenase C-terminal domain-like"/>
    <property type="match status" value="1"/>
</dbReference>
<evidence type="ECO:0000313" key="3">
    <source>
        <dbReference type="EMBL" id="GAA2075840.1"/>
    </source>
</evidence>
<dbReference type="EMBL" id="BAAAPY010000003">
    <property type="protein sequence ID" value="GAA2075840.1"/>
    <property type="molecule type" value="Genomic_DNA"/>
</dbReference>
<organism evidence="3 4">
    <name type="scientific">Aeromicrobium halocynthiae</name>
    <dbReference type="NCBI Taxonomy" id="560557"/>
    <lineage>
        <taxon>Bacteria</taxon>
        <taxon>Bacillati</taxon>
        <taxon>Actinomycetota</taxon>
        <taxon>Actinomycetes</taxon>
        <taxon>Propionibacteriales</taxon>
        <taxon>Nocardioidaceae</taxon>
        <taxon>Aeromicrobium</taxon>
    </lineage>
</organism>
<sequence>MQNVVQRPALSVGIVGAGRVGSVVGATLRSAGHEIAAVSARSDASVLRAATTLPGVPVLAPTEVAGRADLLVLAVPDDALVALSEELAGSGAVRPGTIVAHTSGRHGLAALEALTRAGARPIALHPAMTFTGATDDLDRACVWGLTADDAERETAEALVKDLGGSVLWVDEDDRVRYHAALAHGANHLVTLVAQSLELLRGVATVPADADATPADVLRPLLEAALANALALGDAALSGPVARGDVTTVRAHVDALEHAPASTRDAYVAMARATADRAERDERLDARTADAVRDAVSPQRVGV</sequence>
<dbReference type="Gene3D" id="1.10.1040.20">
    <property type="entry name" value="ProC-like, C-terminal domain"/>
    <property type="match status" value="1"/>
</dbReference>
<dbReference type="InterPro" id="IPR018931">
    <property type="entry name" value="DUF2520"/>
</dbReference>
<dbReference type="PANTHER" id="PTHR40459:SF1">
    <property type="entry name" value="CONSERVED HYPOTHETICAL ALANINE AND LEUCINE RICH PROTEIN"/>
    <property type="match status" value="1"/>
</dbReference>
<keyword evidence="4" id="KW-1185">Reference proteome</keyword>
<dbReference type="Proteomes" id="UP001501480">
    <property type="component" value="Unassembled WGS sequence"/>
</dbReference>
<dbReference type="InterPro" id="IPR037108">
    <property type="entry name" value="TM1727-like_C_sf"/>
</dbReference>
<comment type="caution">
    <text evidence="3">The sequence shown here is derived from an EMBL/GenBank/DDBJ whole genome shotgun (WGS) entry which is preliminary data.</text>
</comment>
<reference evidence="3 4" key="1">
    <citation type="journal article" date="2019" name="Int. J. Syst. Evol. Microbiol.">
        <title>The Global Catalogue of Microorganisms (GCM) 10K type strain sequencing project: providing services to taxonomists for standard genome sequencing and annotation.</title>
        <authorList>
            <consortium name="The Broad Institute Genomics Platform"/>
            <consortium name="The Broad Institute Genome Sequencing Center for Infectious Disease"/>
            <person name="Wu L."/>
            <person name="Ma J."/>
        </authorList>
    </citation>
    <scope>NUCLEOTIDE SEQUENCE [LARGE SCALE GENOMIC DNA]</scope>
    <source>
        <strain evidence="3 4">JCM 15749</strain>
    </source>
</reference>
<dbReference type="InterPro" id="IPR036291">
    <property type="entry name" value="NAD(P)-bd_dom_sf"/>
</dbReference>
<dbReference type="Gene3D" id="3.40.50.720">
    <property type="entry name" value="NAD(P)-binding Rossmann-like Domain"/>
    <property type="match status" value="1"/>
</dbReference>
<name>A0ABN2VYZ5_9ACTN</name>
<evidence type="ECO:0000259" key="2">
    <source>
        <dbReference type="Pfam" id="PF10728"/>
    </source>
</evidence>
<dbReference type="Pfam" id="PF10728">
    <property type="entry name" value="DUF2520"/>
    <property type="match status" value="1"/>
</dbReference>
<protein>
    <recommendedName>
        <fullName evidence="5">DUF2520 domain-containing protein</fullName>
    </recommendedName>
</protein>
<evidence type="ECO:0000259" key="1">
    <source>
        <dbReference type="Pfam" id="PF10727"/>
    </source>
</evidence>
<dbReference type="InterPro" id="IPR019665">
    <property type="entry name" value="OxRdtase/DH_put_Rossmann_dom"/>
</dbReference>
<dbReference type="Pfam" id="PF10727">
    <property type="entry name" value="Rossmann-like"/>
    <property type="match status" value="1"/>
</dbReference>
<dbReference type="PANTHER" id="PTHR40459">
    <property type="entry name" value="CONSERVED HYPOTHETICAL ALANINE AND LEUCINE RICH PROTEIN"/>
    <property type="match status" value="1"/>
</dbReference>
<evidence type="ECO:0008006" key="5">
    <source>
        <dbReference type="Google" id="ProtNLM"/>
    </source>
</evidence>
<accession>A0ABN2VYZ5</accession>
<evidence type="ECO:0000313" key="4">
    <source>
        <dbReference type="Proteomes" id="UP001501480"/>
    </source>
</evidence>
<gene>
    <name evidence="3" type="ORF">GCM10009821_13780</name>
</gene>
<dbReference type="InterPro" id="IPR008927">
    <property type="entry name" value="6-PGluconate_DH-like_C_sf"/>
</dbReference>
<dbReference type="RefSeq" id="WP_344326265.1">
    <property type="nucleotide sequence ID" value="NZ_BAAAPY010000003.1"/>
</dbReference>
<feature type="domain" description="DUF2520" evidence="2">
    <location>
        <begin position="141"/>
        <end position="273"/>
    </location>
</feature>
<dbReference type="SUPFAM" id="SSF51735">
    <property type="entry name" value="NAD(P)-binding Rossmann-fold domains"/>
    <property type="match status" value="1"/>
</dbReference>